<dbReference type="Proteomes" id="UP000011115">
    <property type="component" value="Unassembled WGS sequence"/>
</dbReference>
<evidence type="ECO:0000313" key="2">
    <source>
        <dbReference type="Proteomes" id="UP000011115"/>
    </source>
</evidence>
<reference evidence="1" key="2">
    <citation type="submission" date="2015-06" db="UniProtKB">
        <authorList>
            <consortium name="EnsemblPlants"/>
        </authorList>
    </citation>
    <scope>IDENTIFICATION</scope>
    <source>
        <strain evidence="1">DM1-3 516 R44</strain>
    </source>
</reference>
<dbReference type="HOGENOM" id="CLU_2350811_0_0_1"/>
<dbReference type="AlphaFoldDB" id="M1DNF0"/>
<evidence type="ECO:0000313" key="1">
    <source>
        <dbReference type="EnsemblPlants" id="PGSC0003DMT400091796"/>
    </source>
</evidence>
<keyword evidence="2" id="KW-1185">Reference proteome</keyword>
<dbReference type="InParanoid" id="M1DNF0"/>
<dbReference type="PaxDb" id="4113-PGSC0003DMT400091796"/>
<accession>M1DNF0</accession>
<name>M1DNF0_SOLTU</name>
<dbReference type="Gramene" id="PGSC0003DMT400091796">
    <property type="protein sequence ID" value="PGSC0003DMT400091796"/>
    <property type="gene ID" value="PGSC0003DMG400041367"/>
</dbReference>
<reference evidence="2" key="1">
    <citation type="journal article" date="2011" name="Nature">
        <title>Genome sequence and analysis of the tuber crop potato.</title>
        <authorList>
            <consortium name="The Potato Genome Sequencing Consortium"/>
        </authorList>
    </citation>
    <scope>NUCLEOTIDE SEQUENCE [LARGE SCALE GENOMIC DNA]</scope>
    <source>
        <strain evidence="2">cv. DM1-3 516 R44</strain>
    </source>
</reference>
<protein>
    <submittedName>
        <fullName evidence="1">Uncharacterized protein</fullName>
    </submittedName>
</protein>
<sequence length="97" mass="11284">MIKAHSKKELTVPEDDFKVVAYKQEWNEKSKLHADYTRREDIKIKDVAMNHVLPFLPGKSLMKFSPTLCFKVLEKPSLILGRLLQHSEEESRAVSEM</sequence>
<proteinExistence type="predicted"/>
<organism evidence="1 2">
    <name type="scientific">Solanum tuberosum</name>
    <name type="common">Potato</name>
    <dbReference type="NCBI Taxonomy" id="4113"/>
    <lineage>
        <taxon>Eukaryota</taxon>
        <taxon>Viridiplantae</taxon>
        <taxon>Streptophyta</taxon>
        <taxon>Embryophyta</taxon>
        <taxon>Tracheophyta</taxon>
        <taxon>Spermatophyta</taxon>
        <taxon>Magnoliopsida</taxon>
        <taxon>eudicotyledons</taxon>
        <taxon>Gunneridae</taxon>
        <taxon>Pentapetalae</taxon>
        <taxon>asterids</taxon>
        <taxon>lamiids</taxon>
        <taxon>Solanales</taxon>
        <taxon>Solanaceae</taxon>
        <taxon>Solanoideae</taxon>
        <taxon>Solaneae</taxon>
        <taxon>Solanum</taxon>
    </lineage>
</organism>
<dbReference type="EnsemblPlants" id="PGSC0003DMT400091796">
    <property type="protein sequence ID" value="PGSC0003DMT400091796"/>
    <property type="gene ID" value="PGSC0003DMG400041367"/>
</dbReference>